<dbReference type="GO" id="GO:0017002">
    <property type="term" value="F:activin receptor activity"/>
    <property type="evidence" value="ECO:0007669"/>
    <property type="project" value="TreeGrafter"/>
</dbReference>
<dbReference type="Gene3D" id="1.10.510.10">
    <property type="entry name" value="Transferase(Phosphotransferase) domain 1"/>
    <property type="match status" value="2"/>
</dbReference>
<dbReference type="STRING" id="32507.ENSNBRP00000016905"/>
<keyword evidence="8" id="KW-0547">Nucleotide-binding</keyword>
<evidence type="ECO:0000256" key="4">
    <source>
        <dbReference type="ARBA" id="ARBA00022527"/>
    </source>
</evidence>
<proteinExistence type="inferred from homology"/>
<evidence type="ECO:0000313" key="15">
    <source>
        <dbReference type="Ensembl" id="ENSNBRP00000016905.1"/>
    </source>
</evidence>
<dbReference type="PANTHER" id="PTHR23255:SF70">
    <property type="entry name" value="ACTIVIN RECEPTOR TYPE-2B"/>
    <property type="match status" value="1"/>
</dbReference>
<keyword evidence="7" id="KW-0732">Signal</keyword>
<reference evidence="15" key="1">
    <citation type="submission" date="2025-08" db="UniProtKB">
        <authorList>
            <consortium name="Ensembl"/>
        </authorList>
    </citation>
    <scope>IDENTIFICATION</scope>
</reference>
<evidence type="ECO:0000256" key="10">
    <source>
        <dbReference type="ARBA" id="ARBA00022840"/>
    </source>
</evidence>
<dbReference type="GeneTree" id="ENSGT00940000156210"/>
<accession>A0A3Q4H309</accession>
<keyword evidence="10" id="KW-0067">ATP-binding</keyword>
<evidence type="ECO:0000256" key="7">
    <source>
        <dbReference type="ARBA" id="ARBA00022729"/>
    </source>
</evidence>
<dbReference type="GO" id="GO:0071363">
    <property type="term" value="P:cellular response to growth factor stimulus"/>
    <property type="evidence" value="ECO:0007669"/>
    <property type="project" value="TreeGrafter"/>
</dbReference>
<evidence type="ECO:0000256" key="6">
    <source>
        <dbReference type="ARBA" id="ARBA00022692"/>
    </source>
</evidence>
<dbReference type="Pfam" id="PF07714">
    <property type="entry name" value="PK_Tyr_Ser-Thr"/>
    <property type="match status" value="1"/>
</dbReference>
<evidence type="ECO:0000256" key="2">
    <source>
        <dbReference type="ARBA" id="ARBA00009605"/>
    </source>
</evidence>
<dbReference type="EC" id="2.7.11.30" evidence="3"/>
<dbReference type="GO" id="GO:0048179">
    <property type="term" value="C:activin receptor complex"/>
    <property type="evidence" value="ECO:0007669"/>
    <property type="project" value="TreeGrafter"/>
</dbReference>
<dbReference type="AlphaFoldDB" id="A0A3Q4H309"/>
<keyword evidence="9" id="KW-0418">Kinase</keyword>
<dbReference type="InterPro" id="IPR001245">
    <property type="entry name" value="Ser-Thr/Tyr_kinase_cat_dom"/>
</dbReference>
<name>A0A3Q4H309_NEOBR</name>
<evidence type="ECO:0000256" key="11">
    <source>
        <dbReference type="ARBA" id="ARBA00022989"/>
    </source>
</evidence>
<keyword evidence="4" id="KW-0723">Serine/threonine-protein kinase</keyword>
<reference evidence="15" key="2">
    <citation type="submission" date="2025-09" db="UniProtKB">
        <authorList>
            <consortium name="Ensembl"/>
        </authorList>
    </citation>
    <scope>IDENTIFICATION</scope>
</reference>
<dbReference type="InterPro" id="IPR000333">
    <property type="entry name" value="TGFB_receptor"/>
</dbReference>
<evidence type="ECO:0000259" key="14">
    <source>
        <dbReference type="PROSITE" id="PS50011"/>
    </source>
</evidence>
<protein>
    <recommendedName>
        <fullName evidence="3">receptor protein serine/threonine kinase</fullName>
        <ecNumber evidence="3">2.7.11.30</ecNumber>
    </recommendedName>
</protein>
<dbReference type="GO" id="GO:0005524">
    <property type="term" value="F:ATP binding"/>
    <property type="evidence" value="ECO:0007669"/>
    <property type="project" value="UniProtKB-KW"/>
</dbReference>
<dbReference type="PANTHER" id="PTHR23255">
    <property type="entry name" value="TRANSFORMING GROWTH FACTOR-BETA RECEPTOR TYPE I AND II"/>
    <property type="match status" value="1"/>
</dbReference>
<keyword evidence="6" id="KW-0812">Transmembrane</keyword>
<evidence type="ECO:0000256" key="12">
    <source>
        <dbReference type="ARBA" id="ARBA00023136"/>
    </source>
</evidence>
<evidence type="ECO:0000256" key="13">
    <source>
        <dbReference type="ARBA" id="ARBA00023170"/>
    </source>
</evidence>
<comment type="subcellular location">
    <subcellularLocation>
        <location evidence="1">Membrane</location>
        <topology evidence="1">Single-pass type I membrane protein</topology>
    </subcellularLocation>
</comment>
<comment type="similarity">
    <text evidence="2">Belongs to the protein kinase superfamily. TKL Ser/Thr protein kinase family. TGFB receptor subfamily.</text>
</comment>
<dbReference type="OMA" id="ANIITWA"/>
<dbReference type="Proteomes" id="UP000261580">
    <property type="component" value="Unassembled WGS sequence"/>
</dbReference>
<dbReference type="SUPFAM" id="SSF56112">
    <property type="entry name" value="Protein kinase-like (PK-like)"/>
    <property type="match status" value="1"/>
</dbReference>
<keyword evidence="5" id="KW-0808">Transferase</keyword>
<organism evidence="15 16">
    <name type="scientific">Neolamprologus brichardi</name>
    <name type="common">Fairy cichlid</name>
    <name type="synonym">Lamprologus brichardi</name>
    <dbReference type="NCBI Taxonomy" id="32507"/>
    <lineage>
        <taxon>Eukaryota</taxon>
        <taxon>Metazoa</taxon>
        <taxon>Chordata</taxon>
        <taxon>Craniata</taxon>
        <taxon>Vertebrata</taxon>
        <taxon>Euteleostomi</taxon>
        <taxon>Actinopterygii</taxon>
        <taxon>Neopterygii</taxon>
        <taxon>Teleostei</taxon>
        <taxon>Neoteleostei</taxon>
        <taxon>Acanthomorphata</taxon>
        <taxon>Ovalentaria</taxon>
        <taxon>Cichlomorphae</taxon>
        <taxon>Cichliformes</taxon>
        <taxon>Cichlidae</taxon>
        <taxon>African cichlids</taxon>
        <taxon>Pseudocrenilabrinae</taxon>
        <taxon>Lamprologini</taxon>
        <taxon>Neolamprologus</taxon>
    </lineage>
</organism>
<sequence>VRVLPCVKSFPNKDSWETERDVFMTPGMRHENILRFIAAEKRGSHPEAELWLITEFHERGSLSGFLKGNTISWSELCHIAETTACGLAYLHEDVPQQKGEGPKPAIAHRSAHKPPRLQIRQETLVCSDELLPHGGALLTRCPVDEYMLPFEEEVGQHPSLEDLQEVVVHKKMRPTIREPWLKHSGLAQICESVEECWDHDAEARLSAGCVEERIAQIRRLTATIAPPTSENNTLLGSSVAPVPMVTNVDLPPKDSSI</sequence>
<evidence type="ECO:0000256" key="3">
    <source>
        <dbReference type="ARBA" id="ARBA00012401"/>
    </source>
</evidence>
<keyword evidence="13" id="KW-0675">Receptor</keyword>
<keyword evidence="12" id="KW-0472">Membrane</keyword>
<dbReference type="InterPro" id="IPR000719">
    <property type="entry name" value="Prot_kinase_dom"/>
</dbReference>
<evidence type="ECO:0000256" key="9">
    <source>
        <dbReference type="ARBA" id="ARBA00022777"/>
    </source>
</evidence>
<dbReference type="PROSITE" id="PS50011">
    <property type="entry name" value="PROTEIN_KINASE_DOM"/>
    <property type="match status" value="1"/>
</dbReference>
<dbReference type="Ensembl" id="ENSNBRT00000017362.1">
    <property type="protein sequence ID" value="ENSNBRP00000016905.1"/>
    <property type="gene ID" value="ENSNBRG00000013038.1"/>
</dbReference>
<keyword evidence="11" id="KW-1133">Transmembrane helix</keyword>
<dbReference type="InterPro" id="IPR011009">
    <property type="entry name" value="Kinase-like_dom_sf"/>
</dbReference>
<feature type="domain" description="Protein kinase" evidence="14">
    <location>
        <begin position="1"/>
        <end position="257"/>
    </location>
</feature>
<evidence type="ECO:0000256" key="5">
    <source>
        <dbReference type="ARBA" id="ARBA00022679"/>
    </source>
</evidence>
<dbReference type="Gene3D" id="3.30.200.20">
    <property type="entry name" value="Phosphorylase Kinase, domain 1"/>
    <property type="match status" value="1"/>
</dbReference>
<dbReference type="Bgee" id="ENSNBRG00000013038">
    <property type="expression patterns" value="Expressed in brain and 2 other cell types or tissues"/>
</dbReference>
<dbReference type="GO" id="GO:0048185">
    <property type="term" value="F:activin binding"/>
    <property type="evidence" value="ECO:0007669"/>
    <property type="project" value="TreeGrafter"/>
</dbReference>
<evidence type="ECO:0000256" key="8">
    <source>
        <dbReference type="ARBA" id="ARBA00022741"/>
    </source>
</evidence>
<keyword evidence="16" id="KW-1185">Reference proteome</keyword>
<evidence type="ECO:0000313" key="16">
    <source>
        <dbReference type="Proteomes" id="UP000261580"/>
    </source>
</evidence>
<evidence type="ECO:0000256" key="1">
    <source>
        <dbReference type="ARBA" id="ARBA00004479"/>
    </source>
</evidence>